<evidence type="ECO:0000256" key="1">
    <source>
        <dbReference type="SAM" id="MobiDB-lite"/>
    </source>
</evidence>
<comment type="caution">
    <text evidence="3">The sequence shown here is derived from an EMBL/GenBank/DDBJ whole genome shotgun (WGS) entry which is preliminary data.</text>
</comment>
<dbReference type="AlphaFoldDB" id="A0A173Y866"/>
<feature type="transmembrane region" description="Helical" evidence="2">
    <location>
        <begin position="68"/>
        <end position="85"/>
    </location>
</feature>
<evidence type="ECO:0000313" key="4">
    <source>
        <dbReference type="Proteomes" id="UP000220005"/>
    </source>
</evidence>
<gene>
    <name evidence="3" type="ORF">CGS58_06190</name>
</gene>
<feature type="region of interest" description="Disordered" evidence="1">
    <location>
        <begin position="118"/>
        <end position="149"/>
    </location>
</feature>
<accession>A0A173Y866</accession>
<reference evidence="3 4" key="1">
    <citation type="journal article" date="2017" name="Front. Microbiol.">
        <title>New Insights into the Diversity of the Genus Faecalibacterium.</title>
        <authorList>
            <person name="Benevides L."/>
            <person name="Burman S."/>
            <person name="Martin R."/>
            <person name="Robert V."/>
            <person name="Thomas M."/>
            <person name="Miquel S."/>
            <person name="Chain F."/>
            <person name="Sokol H."/>
            <person name="Bermudez-Humaran L.G."/>
            <person name="Morrison M."/>
            <person name="Langella P."/>
            <person name="Azevedo V.A."/>
            <person name="Chatel J.M."/>
            <person name="Soares S."/>
        </authorList>
    </citation>
    <scope>NUCLEOTIDE SEQUENCE [LARGE SCALE GENOMIC DNA]</scope>
    <source>
        <strain evidence="3 4">CNCM I 4575</strain>
    </source>
</reference>
<dbReference type="EMBL" id="NMTY01000012">
    <property type="protein sequence ID" value="PDX81663.1"/>
    <property type="molecule type" value="Genomic_DNA"/>
</dbReference>
<organism evidence="3 4">
    <name type="scientific">Faecalibacterium prausnitzii</name>
    <dbReference type="NCBI Taxonomy" id="853"/>
    <lineage>
        <taxon>Bacteria</taxon>
        <taxon>Bacillati</taxon>
        <taxon>Bacillota</taxon>
        <taxon>Clostridia</taxon>
        <taxon>Eubacteriales</taxon>
        <taxon>Oscillospiraceae</taxon>
        <taxon>Faecalibacterium</taxon>
    </lineage>
</organism>
<proteinExistence type="predicted"/>
<dbReference type="Proteomes" id="UP000220005">
    <property type="component" value="Unassembled WGS sequence"/>
</dbReference>
<protein>
    <recommendedName>
        <fullName evidence="5">Spore cortex biosynthesis protein YabQ</fullName>
    </recommendedName>
</protein>
<evidence type="ECO:0008006" key="5">
    <source>
        <dbReference type="Google" id="ProtNLM"/>
    </source>
</evidence>
<name>A0A173Y866_9FIRM</name>
<keyword evidence="2" id="KW-0472">Membrane</keyword>
<keyword evidence="2" id="KW-1133">Transmembrane helix</keyword>
<feature type="transmembrane region" description="Helical" evidence="2">
    <location>
        <begin position="43"/>
        <end position="62"/>
    </location>
</feature>
<dbReference type="RefSeq" id="WP_055189244.1">
    <property type="nucleotide sequence ID" value="NZ_NMTY01000012.1"/>
</dbReference>
<keyword evidence="2" id="KW-0812">Transmembrane</keyword>
<feature type="compositionally biased region" description="Basic residues" evidence="1">
    <location>
        <begin position="118"/>
        <end position="135"/>
    </location>
</feature>
<evidence type="ECO:0000256" key="2">
    <source>
        <dbReference type="SAM" id="Phobius"/>
    </source>
</evidence>
<feature type="transmembrane region" description="Helical" evidence="2">
    <location>
        <begin position="12"/>
        <end position="31"/>
    </location>
</feature>
<evidence type="ECO:0000313" key="3">
    <source>
        <dbReference type="EMBL" id="PDX81663.1"/>
    </source>
</evidence>
<sequence length="149" mass="15888">MAPALDITLVGQEMAACAALGAALGGARALFPEKGRAAFLPDVLLVGALLLGLQSYAAALSAGGVLRWYQLAAAVLAAAAVHKLLRGPMQFARKMLWAPVHLLAARWAAGRAARKNRARERKRAKQAAKNPKKNLPRPQRMLYNSNVSK</sequence>